<evidence type="ECO:0000256" key="1">
    <source>
        <dbReference type="SAM" id="MobiDB-lite"/>
    </source>
</evidence>
<reference evidence="2" key="1">
    <citation type="submission" date="2014-11" db="EMBL/GenBank/DDBJ databases">
        <authorList>
            <person name="Otto D Thomas"/>
            <person name="Naeem Raeece"/>
        </authorList>
    </citation>
    <scope>NUCLEOTIDE SEQUENCE</scope>
</reference>
<evidence type="ECO:0000313" key="2">
    <source>
        <dbReference type="EMBL" id="CEM28752.1"/>
    </source>
</evidence>
<feature type="region of interest" description="Disordered" evidence="1">
    <location>
        <begin position="266"/>
        <end position="301"/>
    </location>
</feature>
<dbReference type="EMBL" id="CDMZ01001192">
    <property type="protein sequence ID" value="CEM28752.1"/>
    <property type="molecule type" value="Genomic_DNA"/>
</dbReference>
<feature type="region of interest" description="Disordered" evidence="1">
    <location>
        <begin position="652"/>
        <end position="672"/>
    </location>
</feature>
<feature type="region of interest" description="Disordered" evidence="1">
    <location>
        <begin position="519"/>
        <end position="546"/>
    </location>
</feature>
<feature type="compositionally biased region" description="Basic and acidic residues" evidence="1">
    <location>
        <begin position="115"/>
        <end position="126"/>
    </location>
</feature>
<name>A0A0G4GGK5_9ALVE</name>
<proteinExistence type="predicted"/>
<sequence>MFQQRVLDPGSPQRSEKIFEVIVLEELPRELRERFYDFIVKRNVQFSKQKDGNFAAVVRLEDVPPESLQKSESVQKGSGGSGGALPRRRADFMKSRGGPVRSRPQTAKTKGKGVRRGEGPTEREEGTGAGQGKNGKGRFDRAERLRQASRDALAEVERPGIPSFSRQLLGGSVNEGKNPGCPCSPGRMAGVPTFAYSCGFYWERYARVATQLARLAEERPTRPTSSKKGGGAVLMERELRQRPLGELRRLCASLYDLRFEKDKEHLRGSAKQKEAGTKMLQEREQRDEEGGTPPPACQKRGRRCGVDFAVDPAVLRCTPPFPLFVLGTLEKKFGRGELFRREEAYDSSDLLFFLYTRATAIQVMMRPVARTGAEDRDMWLRNETERAPPKPRGGVPNRRRPESAKQAGASGGPGGDGPLLDVRMSIDISRACFGDSPKQEPLLLAFLRALDSLISFEPPPSAKGARKKTSAEDLRIGLFSFLAAAVKEFHTARVPLGIAPPPVFSLSLPLPISMPSEGIPPFSGRPSEGRVAGEGEGLTEGLSSPFEGPFSKGLSFKDLDLGVAGSSGRGLGGFTELLKSLGVNWDAEKDAQASGCPLVGKPMGMTADVEGVRDEETEIQRQEARLMAALHITPSEAHTGGATFGTAGALPAPSGDMPGPSPPSASSHISRATVRAWAEETVQRRIELRDRVDANWKSIAPFDRPSSPLRRQAPSSEGARGPAGVSPHPPLSVPSTLHKGPASGTPMDLTQRLGVALSSPAGVSALPPAVPSTNAAAGTRGQEEGAAPRMPTEEPPLPSSSVALAISHCPSCVPTSLGLEVVNPPLDATPKIHTQGERAKELVEYSAVQEAVSSSSTAVAGPASSSHERPREGQPMKGSNDSVPVPAVSPGNGGPISAILESVQQARRQIEINRGNMRGAS</sequence>
<feature type="region of interest" description="Disordered" evidence="1">
    <location>
        <begin position="851"/>
        <end position="902"/>
    </location>
</feature>
<gene>
    <name evidence="2" type="ORF">Cvel_4676</name>
</gene>
<protein>
    <submittedName>
        <fullName evidence="2">Uncharacterized protein</fullName>
    </submittedName>
</protein>
<feature type="compositionally biased region" description="Basic and acidic residues" evidence="1">
    <location>
        <begin position="266"/>
        <end position="289"/>
    </location>
</feature>
<dbReference type="AlphaFoldDB" id="A0A0G4GGK5"/>
<feature type="region of interest" description="Disordered" evidence="1">
    <location>
        <begin position="66"/>
        <end position="140"/>
    </location>
</feature>
<organism evidence="2">
    <name type="scientific">Chromera velia CCMP2878</name>
    <dbReference type="NCBI Taxonomy" id="1169474"/>
    <lineage>
        <taxon>Eukaryota</taxon>
        <taxon>Sar</taxon>
        <taxon>Alveolata</taxon>
        <taxon>Colpodellida</taxon>
        <taxon>Chromeraceae</taxon>
        <taxon>Chromera</taxon>
    </lineage>
</organism>
<feature type="region of interest" description="Disordered" evidence="1">
    <location>
        <begin position="699"/>
        <end position="748"/>
    </location>
</feature>
<dbReference type="VEuPathDB" id="CryptoDB:Cvel_4676"/>
<feature type="region of interest" description="Disordered" evidence="1">
    <location>
        <begin position="765"/>
        <end position="799"/>
    </location>
</feature>
<feature type="compositionally biased region" description="Basic and acidic residues" evidence="1">
    <location>
        <begin position="376"/>
        <end position="388"/>
    </location>
</feature>
<feature type="region of interest" description="Disordered" evidence="1">
    <location>
        <begin position="376"/>
        <end position="417"/>
    </location>
</feature>
<accession>A0A0G4GGK5</accession>